<dbReference type="OrthoDB" id="1747252at2759"/>
<evidence type="ECO:0000313" key="6">
    <source>
        <dbReference type="Proteomes" id="UP000515788"/>
    </source>
</evidence>
<dbReference type="Gene3D" id="3.30.190.20">
    <property type="match status" value="1"/>
</dbReference>
<evidence type="ECO:0000256" key="1">
    <source>
        <dbReference type="ARBA" id="ARBA00010531"/>
    </source>
</evidence>
<dbReference type="RefSeq" id="XP_037138693.1">
    <property type="nucleotide sequence ID" value="XM_037282798.1"/>
</dbReference>
<dbReference type="AlphaFoldDB" id="A0A7G3ZET2"/>
<accession>A0A7G3ZET2</accession>
<dbReference type="InterPro" id="IPR023673">
    <property type="entry name" value="Ribosomal_uL1_CS"/>
</dbReference>
<dbReference type="GO" id="GO:0006412">
    <property type="term" value="P:translation"/>
    <property type="evidence" value="ECO:0007669"/>
    <property type="project" value="InterPro"/>
</dbReference>
<organism evidence="5 6">
    <name type="scientific">Torulaspora globosa</name>
    <dbReference type="NCBI Taxonomy" id="48254"/>
    <lineage>
        <taxon>Eukaryota</taxon>
        <taxon>Fungi</taxon>
        <taxon>Dikarya</taxon>
        <taxon>Ascomycota</taxon>
        <taxon>Saccharomycotina</taxon>
        <taxon>Saccharomycetes</taxon>
        <taxon>Saccharomycetales</taxon>
        <taxon>Saccharomycetaceae</taxon>
        <taxon>Torulaspora</taxon>
    </lineage>
</organism>
<reference evidence="5 6" key="1">
    <citation type="submission" date="2020-06" db="EMBL/GenBank/DDBJ databases">
        <title>The yeast mating-type switching endonuclease HO is a domesticated member of an unorthodox homing genetic element family.</title>
        <authorList>
            <person name="Coughlan A.Y."/>
            <person name="Lombardi L."/>
            <person name="Braun-Galleani S."/>
            <person name="Martos A.R."/>
            <person name="Galeote V."/>
            <person name="Bigey F."/>
            <person name="Dequin S."/>
            <person name="Byrne K.P."/>
            <person name="Wolfe K.H."/>
        </authorList>
    </citation>
    <scope>NUCLEOTIDE SEQUENCE [LARGE SCALE GENOMIC DNA]</scope>
    <source>
        <strain evidence="5 6">CBS764</strain>
    </source>
</reference>
<dbReference type="KEGG" id="tgb:HG536_0C01860"/>
<dbReference type="SUPFAM" id="SSF56808">
    <property type="entry name" value="Ribosomal protein L1"/>
    <property type="match status" value="1"/>
</dbReference>
<keyword evidence="6" id="KW-1185">Reference proteome</keyword>
<proteinExistence type="inferred from homology"/>
<dbReference type="InterPro" id="IPR028364">
    <property type="entry name" value="Ribosomal_uL1/biogenesis"/>
</dbReference>
<dbReference type="EMBL" id="CP059248">
    <property type="protein sequence ID" value="QLL32018.1"/>
    <property type="molecule type" value="Genomic_DNA"/>
</dbReference>
<sequence>MPSESRLGILNFSTMTSRQLSQLVTRNLFHTCSALQAEEVATTATKLSKDQLKKREIRRFAQRKAAAKKSPKDHPLYMPIPLALRFLRAAEVGQPQSQQTISLTTAVIAERGVPPLAGNVSFAKPLKDVKIAVFSTDEEQLKLAREKFNCHLVGGTELIEKIKSGEVPVDFDKAFATPEVVPALTSQLARILGPRGVLPTVKKGTVAADIGPLVQKSLGSMPFRQRGNCISMAVGKSNFTDRQILENIIATQEAVKEAIANQASKRPSLLGKTTLSSTHGPGIVIDFA</sequence>
<dbReference type="InterPro" id="IPR016095">
    <property type="entry name" value="Ribosomal_uL1_3-a/b-sand"/>
</dbReference>
<dbReference type="InterPro" id="IPR023674">
    <property type="entry name" value="Ribosomal_uL1-like"/>
</dbReference>
<dbReference type="FunFam" id="3.40.50.790:FF:000001">
    <property type="entry name" value="50S ribosomal protein L1"/>
    <property type="match status" value="1"/>
</dbReference>
<dbReference type="PIRSF" id="PIRSF002155">
    <property type="entry name" value="Ribosomal_L1"/>
    <property type="match status" value="1"/>
</dbReference>
<protein>
    <recommendedName>
        <fullName evidence="4">Ribosomal protein</fullName>
    </recommendedName>
</protein>
<dbReference type="PROSITE" id="PS01199">
    <property type="entry name" value="RIBOSOMAL_L1"/>
    <property type="match status" value="1"/>
</dbReference>
<evidence type="ECO:0000256" key="2">
    <source>
        <dbReference type="ARBA" id="ARBA00022980"/>
    </source>
</evidence>
<dbReference type="Proteomes" id="UP000515788">
    <property type="component" value="Chromosome 3"/>
</dbReference>
<dbReference type="PANTHER" id="PTHR36427:SF3">
    <property type="entry name" value="LARGE RIBOSOMAL SUBUNIT PROTEIN UL1M"/>
    <property type="match status" value="1"/>
</dbReference>
<dbReference type="GO" id="GO:0003735">
    <property type="term" value="F:structural constituent of ribosome"/>
    <property type="evidence" value="ECO:0007669"/>
    <property type="project" value="InterPro"/>
</dbReference>
<dbReference type="CDD" id="cd00403">
    <property type="entry name" value="Ribosomal_L1"/>
    <property type="match status" value="1"/>
</dbReference>
<dbReference type="GO" id="GO:0003723">
    <property type="term" value="F:RNA binding"/>
    <property type="evidence" value="ECO:0007669"/>
    <property type="project" value="InterPro"/>
</dbReference>
<dbReference type="PANTHER" id="PTHR36427">
    <property type="entry name" value="54S RIBOSOMAL PROTEIN L1, MITOCHONDRIAL"/>
    <property type="match status" value="1"/>
</dbReference>
<dbReference type="InterPro" id="IPR002143">
    <property type="entry name" value="Ribosomal_uL1"/>
</dbReference>
<name>A0A7G3ZET2_9SACH</name>
<evidence type="ECO:0000313" key="5">
    <source>
        <dbReference type="EMBL" id="QLL32018.1"/>
    </source>
</evidence>
<gene>
    <name evidence="5" type="ORF">HG536_0C01860</name>
</gene>
<keyword evidence="3 4" id="KW-0687">Ribonucleoprotein</keyword>
<dbReference type="Gene3D" id="3.40.50.790">
    <property type="match status" value="1"/>
</dbReference>
<evidence type="ECO:0000256" key="3">
    <source>
        <dbReference type="ARBA" id="ARBA00023274"/>
    </source>
</evidence>
<dbReference type="GeneID" id="59325155"/>
<dbReference type="GO" id="GO:0005762">
    <property type="term" value="C:mitochondrial large ribosomal subunit"/>
    <property type="evidence" value="ECO:0007669"/>
    <property type="project" value="TreeGrafter"/>
</dbReference>
<comment type="similarity">
    <text evidence="1 4">Belongs to the universal ribosomal protein uL1 family.</text>
</comment>
<evidence type="ECO:0000256" key="4">
    <source>
        <dbReference type="RuleBase" id="RU000659"/>
    </source>
</evidence>
<keyword evidence="2 4" id="KW-0689">Ribosomal protein</keyword>
<dbReference type="Pfam" id="PF00687">
    <property type="entry name" value="Ribosomal_L1"/>
    <property type="match status" value="1"/>
</dbReference>